<accession>A0A7S4SCW1</accession>
<evidence type="ECO:0000256" key="2">
    <source>
        <dbReference type="ARBA" id="ARBA00008352"/>
    </source>
</evidence>
<evidence type="ECO:0000256" key="1">
    <source>
        <dbReference type="ARBA" id="ARBA00004123"/>
    </source>
</evidence>
<dbReference type="AlphaFoldDB" id="A0A7S4SCW1"/>
<dbReference type="EMBL" id="HBNR01068334">
    <property type="protein sequence ID" value="CAE4641654.1"/>
    <property type="molecule type" value="Transcribed_RNA"/>
</dbReference>
<organism evidence="5">
    <name type="scientific">Alexandrium monilatum</name>
    <dbReference type="NCBI Taxonomy" id="311494"/>
    <lineage>
        <taxon>Eukaryota</taxon>
        <taxon>Sar</taxon>
        <taxon>Alveolata</taxon>
        <taxon>Dinophyceae</taxon>
        <taxon>Gonyaulacales</taxon>
        <taxon>Pyrocystaceae</taxon>
        <taxon>Alexandrium</taxon>
    </lineage>
</organism>
<protein>
    <recommendedName>
        <fullName evidence="6">DNA-directed RNA polymerase III subunit</fullName>
    </recommendedName>
</protein>
<evidence type="ECO:0000256" key="4">
    <source>
        <dbReference type="SAM" id="MobiDB-lite"/>
    </source>
</evidence>
<evidence type="ECO:0000256" key="3">
    <source>
        <dbReference type="ARBA" id="ARBA00023242"/>
    </source>
</evidence>
<keyword evidence="3" id="KW-0539">Nucleus</keyword>
<reference evidence="5" key="1">
    <citation type="submission" date="2021-01" db="EMBL/GenBank/DDBJ databases">
        <authorList>
            <person name="Corre E."/>
            <person name="Pelletier E."/>
            <person name="Niang G."/>
            <person name="Scheremetjew M."/>
            <person name="Finn R."/>
            <person name="Kale V."/>
            <person name="Holt S."/>
            <person name="Cochrane G."/>
            <person name="Meng A."/>
            <person name="Brown T."/>
            <person name="Cohen L."/>
        </authorList>
    </citation>
    <scope>NUCLEOTIDE SEQUENCE</scope>
    <source>
        <strain evidence="5">CCMP3105</strain>
    </source>
</reference>
<dbReference type="InterPro" id="IPR024661">
    <property type="entry name" value="RNA_pol_III_Rpc31"/>
</dbReference>
<feature type="compositionally biased region" description="Basic and acidic residues" evidence="4">
    <location>
        <begin position="152"/>
        <end position="167"/>
    </location>
</feature>
<sequence length="221" mass="23598">MKPRGKGGGGGGGSRFRGKGGGKGKGGSWGDRFIQSGPILEEPPLYPPEKMRHVPPADFPHVREDIDLISTHRRLLRHWKTSPYFQEAKTAGVTHVQDADLEMQATKIVHSGGVGTAYFPAELLLKTRLKVKGPATEKSILDALRKYESKEGKLAAKGDKATSKEGEEGGAEPEVDPADDVSDEDIGGDDDDVAKHFQFEDGDAGEDSGRDDDGGEGGGDF</sequence>
<gene>
    <name evidence="5" type="ORF">AMON00008_LOCUS48360</name>
</gene>
<dbReference type="PANTHER" id="PTHR15367:SF2">
    <property type="entry name" value="DNA-DIRECTED RNA POLYMERASE III SUBUNIT"/>
    <property type="match status" value="1"/>
</dbReference>
<feature type="region of interest" description="Disordered" evidence="4">
    <location>
        <begin position="152"/>
        <end position="221"/>
    </location>
</feature>
<evidence type="ECO:0000313" key="5">
    <source>
        <dbReference type="EMBL" id="CAE4641654.1"/>
    </source>
</evidence>
<dbReference type="PANTHER" id="PTHR15367">
    <property type="entry name" value="DNA-DIRECTED RNA POLYMERASE III"/>
    <property type="match status" value="1"/>
</dbReference>
<comment type="similarity">
    <text evidence="2">Belongs to the eukaryotic RPC7 RNA polymerase subunit family.</text>
</comment>
<feature type="region of interest" description="Disordered" evidence="4">
    <location>
        <begin position="1"/>
        <end position="44"/>
    </location>
</feature>
<feature type="compositionally biased region" description="Acidic residues" evidence="4">
    <location>
        <begin position="168"/>
        <end position="192"/>
    </location>
</feature>
<comment type="subcellular location">
    <subcellularLocation>
        <location evidence="1">Nucleus</location>
    </subcellularLocation>
</comment>
<evidence type="ECO:0008006" key="6">
    <source>
        <dbReference type="Google" id="ProtNLM"/>
    </source>
</evidence>
<proteinExistence type="inferred from homology"/>
<feature type="compositionally biased region" description="Gly residues" evidence="4">
    <location>
        <begin position="1"/>
        <end position="15"/>
    </location>
</feature>
<dbReference type="GO" id="GO:0005666">
    <property type="term" value="C:RNA polymerase III complex"/>
    <property type="evidence" value="ECO:0007669"/>
    <property type="project" value="TreeGrafter"/>
</dbReference>
<dbReference type="GO" id="GO:0006383">
    <property type="term" value="P:transcription by RNA polymerase III"/>
    <property type="evidence" value="ECO:0007669"/>
    <property type="project" value="InterPro"/>
</dbReference>
<name>A0A7S4SCW1_9DINO</name>